<name>A0A109BCV5_HYPSL</name>
<dbReference type="GO" id="GO:0005829">
    <property type="term" value="C:cytosol"/>
    <property type="evidence" value="ECO:0007669"/>
    <property type="project" value="TreeGrafter"/>
</dbReference>
<dbReference type="PANTHER" id="PTHR11067:SF9">
    <property type="entry name" value="INOSINE TRIPHOSPHATE PYROPHOSPHATASE"/>
    <property type="match status" value="1"/>
</dbReference>
<dbReference type="AlphaFoldDB" id="A0A109BCV5"/>
<dbReference type="SUPFAM" id="SSF52972">
    <property type="entry name" value="ITPase-like"/>
    <property type="match status" value="1"/>
</dbReference>
<dbReference type="InterPro" id="IPR020922">
    <property type="entry name" value="dITP/XTP_pyrophosphatase"/>
</dbReference>
<keyword evidence="6 10" id="KW-0460">Magnesium</keyword>
<evidence type="ECO:0000256" key="9">
    <source>
        <dbReference type="ARBA" id="ARBA00052017"/>
    </source>
</evidence>
<keyword evidence="3 10" id="KW-0479">Metal-binding</keyword>
<dbReference type="GO" id="GO:0046872">
    <property type="term" value="F:metal ion binding"/>
    <property type="evidence" value="ECO:0007669"/>
    <property type="project" value="UniProtKB-KW"/>
</dbReference>
<evidence type="ECO:0000256" key="8">
    <source>
        <dbReference type="ARBA" id="ARBA00051875"/>
    </source>
</evidence>
<dbReference type="GO" id="GO:0036220">
    <property type="term" value="F:ITP diphosphatase activity"/>
    <property type="evidence" value="ECO:0007669"/>
    <property type="project" value="UniProtKB-UniRule"/>
</dbReference>
<dbReference type="GO" id="GO:0017111">
    <property type="term" value="F:ribonucleoside triphosphate phosphatase activity"/>
    <property type="evidence" value="ECO:0007669"/>
    <property type="project" value="InterPro"/>
</dbReference>
<dbReference type="PANTHER" id="PTHR11067">
    <property type="entry name" value="INOSINE TRIPHOSPHATE PYROPHOSPHATASE/HAM1 PROTEIN"/>
    <property type="match status" value="1"/>
</dbReference>
<comment type="caution">
    <text evidence="10">Lacks conserved residue(s) required for the propagation of feature annotation.</text>
</comment>
<dbReference type="GO" id="GO:0036222">
    <property type="term" value="F:XTP diphosphatase activity"/>
    <property type="evidence" value="ECO:0007669"/>
    <property type="project" value="UniProtKB-UniRule"/>
</dbReference>
<evidence type="ECO:0000256" key="3">
    <source>
        <dbReference type="ARBA" id="ARBA00022723"/>
    </source>
</evidence>
<sequence length="207" mass="22577">MTRRLKRGDRLVVATHNPGKVWEINKLLEPYGLAAVSAGDLGLEEPAETETTFEGNASLKAVFAAKGANLPALADDSGIEIDALDGAPGVYTADWAGPDRDFSVAMERVNRELVERQNWQGEPLKANFISVLCLAWPDGEVQFFKGRVDGDIVWPPRGGNGFGYDPMFVAEGHAQTFGEMEPASKYAISHRTRAFDHFKRAVLDDAG</sequence>
<dbReference type="OrthoDB" id="9807456at2"/>
<proteinExistence type="inferred from homology"/>
<gene>
    <name evidence="12" type="ORF">APY04_2441</name>
</gene>
<evidence type="ECO:0000256" key="11">
    <source>
        <dbReference type="RuleBase" id="RU003781"/>
    </source>
</evidence>
<comment type="cofactor">
    <cofactor evidence="10">
        <name>Mg(2+)</name>
        <dbReference type="ChEBI" id="CHEBI:18420"/>
    </cofactor>
    <text evidence="10">Binds 1 Mg(2+) ion per subunit.</text>
</comment>
<dbReference type="HAMAP" id="MF_01405">
    <property type="entry name" value="Non_canon_purine_NTPase"/>
    <property type="match status" value="1"/>
</dbReference>
<evidence type="ECO:0000313" key="12">
    <source>
        <dbReference type="EMBL" id="KWT66245.1"/>
    </source>
</evidence>
<accession>A0A109BCV5</accession>
<dbReference type="InterPro" id="IPR002637">
    <property type="entry name" value="RdgB/HAM1"/>
</dbReference>
<dbReference type="GO" id="GO:0000166">
    <property type="term" value="F:nucleotide binding"/>
    <property type="evidence" value="ECO:0007669"/>
    <property type="project" value="UniProtKB-KW"/>
</dbReference>
<evidence type="ECO:0000256" key="6">
    <source>
        <dbReference type="ARBA" id="ARBA00022842"/>
    </source>
</evidence>
<comment type="subunit">
    <text evidence="2 10">Homodimer.</text>
</comment>
<evidence type="ECO:0000256" key="2">
    <source>
        <dbReference type="ARBA" id="ARBA00011738"/>
    </source>
</evidence>
<comment type="catalytic activity">
    <reaction evidence="9 10">
        <text>XTP + H2O = XMP + diphosphate + H(+)</text>
        <dbReference type="Rhea" id="RHEA:28610"/>
        <dbReference type="ChEBI" id="CHEBI:15377"/>
        <dbReference type="ChEBI" id="CHEBI:15378"/>
        <dbReference type="ChEBI" id="CHEBI:33019"/>
        <dbReference type="ChEBI" id="CHEBI:57464"/>
        <dbReference type="ChEBI" id="CHEBI:61314"/>
        <dbReference type="EC" id="3.6.1.66"/>
    </reaction>
</comment>
<keyword evidence="4 10" id="KW-0547">Nucleotide-binding</keyword>
<keyword evidence="7 10" id="KW-0546">Nucleotide metabolism</keyword>
<feature type="binding site" evidence="10">
    <location>
        <begin position="162"/>
        <end position="165"/>
    </location>
    <ligand>
        <name>substrate</name>
    </ligand>
</feature>
<keyword evidence="5 10" id="KW-0378">Hydrolase</keyword>
<dbReference type="PATRIC" id="fig|121290.4.peg.343"/>
<dbReference type="Proteomes" id="UP000059074">
    <property type="component" value="Unassembled WGS sequence"/>
</dbReference>
<organism evidence="12 13">
    <name type="scientific">Hyphomicrobium sulfonivorans</name>
    <dbReference type="NCBI Taxonomy" id="121290"/>
    <lineage>
        <taxon>Bacteria</taxon>
        <taxon>Pseudomonadati</taxon>
        <taxon>Pseudomonadota</taxon>
        <taxon>Alphaproteobacteria</taxon>
        <taxon>Hyphomicrobiales</taxon>
        <taxon>Hyphomicrobiaceae</taxon>
        <taxon>Hyphomicrobium</taxon>
    </lineage>
</organism>
<evidence type="ECO:0000256" key="7">
    <source>
        <dbReference type="ARBA" id="ARBA00023080"/>
    </source>
</evidence>
<dbReference type="Gene3D" id="3.90.950.10">
    <property type="match status" value="1"/>
</dbReference>
<comment type="function">
    <text evidence="10">Pyrophosphatase that catalyzes the hydrolysis of nucleoside triphosphates to their monophosphate derivatives, with a high preference for the non-canonical purine nucleotides XTP (xanthosine triphosphate), dITP (deoxyinosine triphosphate) and ITP. Seems to function as a house-cleaning enzyme that removes non-canonical purine nucleotides from the nucleotide pool, thus preventing their incorporation into DNA/RNA and avoiding chromosomal lesions.</text>
</comment>
<dbReference type="InterPro" id="IPR029001">
    <property type="entry name" value="ITPase-like_fam"/>
</dbReference>
<dbReference type="GO" id="GO:0035870">
    <property type="term" value="F:dITP diphosphatase activity"/>
    <property type="evidence" value="ECO:0007669"/>
    <property type="project" value="UniProtKB-UniRule"/>
</dbReference>
<dbReference type="EMBL" id="LMTR01000073">
    <property type="protein sequence ID" value="KWT66245.1"/>
    <property type="molecule type" value="Genomic_DNA"/>
</dbReference>
<comment type="catalytic activity">
    <reaction evidence="8 10">
        <text>dITP + H2O = dIMP + diphosphate + H(+)</text>
        <dbReference type="Rhea" id="RHEA:28342"/>
        <dbReference type="ChEBI" id="CHEBI:15377"/>
        <dbReference type="ChEBI" id="CHEBI:15378"/>
        <dbReference type="ChEBI" id="CHEBI:33019"/>
        <dbReference type="ChEBI" id="CHEBI:61194"/>
        <dbReference type="ChEBI" id="CHEBI:61382"/>
        <dbReference type="EC" id="3.6.1.66"/>
    </reaction>
</comment>
<keyword evidence="13" id="KW-1185">Reference proteome</keyword>
<feature type="active site" description="Proton acceptor" evidence="10">
    <location>
        <position position="76"/>
    </location>
</feature>
<dbReference type="EC" id="3.6.1.66" evidence="10"/>
<evidence type="ECO:0000256" key="5">
    <source>
        <dbReference type="ARBA" id="ARBA00022801"/>
    </source>
</evidence>
<feature type="binding site" evidence="10">
    <location>
        <begin position="190"/>
        <end position="191"/>
    </location>
    <ligand>
        <name>substrate</name>
    </ligand>
</feature>
<evidence type="ECO:0000256" key="10">
    <source>
        <dbReference type="HAMAP-Rule" id="MF_01405"/>
    </source>
</evidence>
<dbReference type="NCBIfam" id="TIGR00042">
    <property type="entry name" value="RdgB/HAM1 family non-canonical purine NTP pyrophosphatase"/>
    <property type="match status" value="1"/>
</dbReference>
<feature type="binding site" evidence="10">
    <location>
        <position position="185"/>
    </location>
    <ligand>
        <name>substrate</name>
    </ligand>
</feature>
<dbReference type="GO" id="GO:0009117">
    <property type="term" value="P:nucleotide metabolic process"/>
    <property type="evidence" value="ECO:0007669"/>
    <property type="project" value="UniProtKB-KW"/>
</dbReference>
<dbReference type="FunFam" id="3.90.950.10:FF:000001">
    <property type="entry name" value="dITP/XTP pyrophosphatase"/>
    <property type="match status" value="1"/>
</dbReference>
<reference evidence="12 13" key="1">
    <citation type="submission" date="2015-10" db="EMBL/GenBank/DDBJ databases">
        <title>Transcriptomic analysis of a linuron degrading triple-species bacterial consortium.</title>
        <authorList>
            <person name="Albers P."/>
        </authorList>
    </citation>
    <scope>NUCLEOTIDE SEQUENCE [LARGE SCALE GENOMIC DNA]</scope>
    <source>
        <strain evidence="12 13">WDL6</strain>
    </source>
</reference>
<evidence type="ECO:0000313" key="13">
    <source>
        <dbReference type="Proteomes" id="UP000059074"/>
    </source>
</evidence>
<comment type="caution">
    <text evidence="12">The sequence shown here is derived from an EMBL/GenBank/DDBJ whole genome shotgun (WGS) entry which is preliminary data.</text>
</comment>
<feature type="binding site" evidence="10">
    <location>
        <begin position="15"/>
        <end position="20"/>
    </location>
    <ligand>
        <name>substrate</name>
    </ligand>
</feature>
<dbReference type="STRING" id="121290.APY04_2441"/>
<comment type="similarity">
    <text evidence="1 10 11">Belongs to the HAM1 NTPase family.</text>
</comment>
<feature type="binding site" evidence="10">
    <location>
        <position position="76"/>
    </location>
    <ligand>
        <name>Mg(2+)</name>
        <dbReference type="ChEBI" id="CHEBI:18420"/>
    </ligand>
</feature>
<feature type="binding site" evidence="10">
    <location>
        <position position="77"/>
    </location>
    <ligand>
        <name>substrate</name>
    </ligand>
</feature>
<protein>
    <recommendedName>
        <fullName evidence="10">dITP/XTP pyrophosphatase</fullName>
        <ecNumber evidence="10">3.6.1.66</ecNumber>
    </recommendedName>
    <alternativeName>
        <fullName evidence="10">Non-canonical purine NTP pyrophosphatase</fullName>
    </alternativeName>
    <alternativeName>
        <fullName evidence="10">Non-standard purine NTP pyrophosphatase</fullName>
    </alternativeName>
    <alternativeName>
        <fullName evidence="10">Nucleoside-triphosphate diphosphatase</fullName>
    </alternativeName>
    <alternativeName>
        <fullName evidence="10">Nucleoside-triphosphate pyrophosphatase</fullName>
        <shortName evidence="10">NTPase</shortName>
    </alternativeName>
</protein>
<dbReference type="GO" id="GO:0009146">
    <property type="term" value="P:purine nucleoside triphosphate catabolic process"/>
    <property type="evidence" value="ECO:0007669"/>
    <property type="project" value="UniProtKB-UniRule"/>
</dbReference>
<dbReference type="CDD" id="cd00515">
    <property type="entry name" value="HAM1"/>
    <property type="match status" value="1"/>
</dbReference>
<dbReference type="RefSeq" id="WP_068462833.1">
    <property type="nucleotide sequence ID" value="NZ_LMTR01000073.1"/>
</dbReference>
<dbReference type="Pfam" id="PF01725">
    <property type="entry name" value="Ham1p_like"/>
    <property type="match status" value="1"/>
</dbReference>
<comment type="catalytic activity">
    <reaction evidence="10">
        <text>ITP + H2O = IMP + diphosphate + H(+)</text>
        <dbReference type="Rhea" id="RHEA:29399"/>
        <dbReference type="ChEBI" id="CHEBI:15377"/>
        <dbReference type="ChEBI" id="CHEBI:15378"/>
        <dbReference type="ChEBI" id="CHEBI:33019"/>
        <dbReference type="ChEBI" id="CHEBI:58053"/>
        <dbReference type="ChEBI" id="CHEBI:61402"/>
        <dbReference type="EC" id="3.6.1.66"/>
    </reaction>
</comment>
<evidence type="ECO:0000256" key="1">
    <source>
        <dbReference type="ARBA" id="ARBA00008023"/>
    </source>
</evidence>
<evidence type="ECO:0000256" key="4">
    <source>
        <dbReference type="ARBA" id="ARBA00022741"/>
    </source>
</evidence>